<dbReference type="SUPFAM" id="SSF140586">
    <property type="entry name" value="Dcp2 domain-like"/>
    <property type="match status" value="1"/>
</dbReference>
<feature type="compositionally biased region" description="Polar residues" evidence="11">
    <location>
        <begin position="852"/>
        <end position="868"/>
    </location>
</feature>
<dbReference type="FunFam" id="3.90.79.10:FF:000045">
    <property type="entry name" value="mRNA-decapping enzyme 2"/>
    <property type="match status" value="1"/>
</dbReference>
<protein>
    <recommendedName>
        <fullName evidence="12">Nudix hydrolase domain-containing protein</fullName>
    </recommendedName>
</protein>
<dbReference type="Gene3D" id="1.10.10.1050">
    <property type="entry name" value="Dcp2, box A domain"/>
    <property type="match status" value="1"/>
</dbReference>
<evidence type="ECO:0000256" key="7">
    <source>
        <dbReference type="ARBA" id="ARBA00022801"/>
    </source>
</evidence>
<keyword evidence="5" id="KW-0507">mRNA processing</keyword>
<dbReference type="GO" id="GO:0030145">
    <property type="term" value="F:manganese ion binding"/>
    <property type="evidence" value="ECO:0007669"/>
    <property type="project" value="InterPro"/>
</dbReference>
<feature type="region of interest" description="Disordered" evidence="11">
    <location>
        <begin position="692"/>
        <end position="781"/>
    </location>
</feature>
<evidence type="ECO:0000313" key="13">
    <source>
        <dbReference type="EMBL" id="ODQ76989.1"/>
    </source>
</evidence>
<evidence type="ECO:0000256" key="10">
    <source>
        <dbReference type="ARBA" id="ARBA00023211"/>
    </source>
</evidence>
<feature type="domain" description="Nudix hydrolase" evidence="12">
    <location>
        <begin position="99"/>
        <end position="225"/>
    </location>
</feature>
<dbReference type="AlphaFoldDB" id="A0A1E3QH16"/>
<evidence type="ECO:0000256" key="8">
    <source>
        <dbReference type="ARBA" id="ARBA00022884"/>
    </source>
</evidence>
<keyword evidence="10" id="KW-0464">Manganese</keyword>
<keyword evidence="9" id="KW-0866">Nonsense-mediated mRNA decay</keyword>
<feature type="compositionally biased region" description="Polar residues" evidence="11">
    <location>
        <begin position="753"/>
        <end position="777"/>
    </location>
</feature>
<keyword evidence="4" id="KW-0963">Cytoplasm</keyword>
<feature type="region of interest" description="Disordered" evidence="11">
    <location>
        <begin position="477"/>
        <end position="506"/>
    </location>
</feature>
<dbReference type="InterPro" id="IPR015797">
    <property type="entry name" value="NUDIX_hydrolase-like_dom_sf"/>
</dbReference>
<evidence type="ECO:0000256" key="9">
    <source>
        <dbReference type="ARBA" id="ARBA00023161"/>
    </source>
</evidence>
<evidence type="ECO:0000256" key="3">
    <source>
        <dbReference type="ARBA" id="ARBA00005279"/>
    </source>
</evidence>
<feature type="compositionally biased region" description="Low complexity" evidence="11">
    <location>
        <begin position="714"/>
        <end position="734"/>
    </location>
</feature>
<dbReference type="GeneID" id="30148021"/>
<evidence type="ECO:0000256" key="11">
    <source>
        <dbReference type="SAM" id="MobiDB-lite"/>
    </source>
</evidence>
<dbReference type="SMART" id="SM01125">
    <property type="entry name" value="DCP2"/>
    <property type="match status" value="1"/>
</dbReference>
<comment type="cofactor">
    <cofactor evidence="1">
        <name>Mn(2+)</name>
        <dbReference type="ChEBI" id="CHEBI:29035"/>
    </cofactor>
</comment>
<dbReference type="PANTHER" id="PTHR23114:SF17">
    <property type="entry name" value="M7GPPPN-MRNA HYDROLASE"/>
    <property type="match status" value="1"/>
</dbReference>
<dbReference type="Proteomes" id="UP000094336">
    <property type="component" value="Unassembled WGS sequence"/>
</dbReference>
<dbReference type="InterPro" id="IPR036189">
    <property type="entry name" value="DCP2_BoxA_sf"/>
</dbReference>
<dbReference type="GO" id="GO:0006397">
    <property type="term" value="P:mRNA processing"/>
    <property type="evidence" value="ECO:0007669"/>
    <property type="project" value="UniProtKB-KW"/>
</dbReference>
<dbReference type="RefSeq" id="XP_018982317.1">
    <property type="nucleotide sequence ID" value="XM_019130168.1"/>
</dbReference>
<dbReference type="GO" id="GO:0140933">
    <property type="term" value="F:5'-(N(7)-methylguanosine 5'-triphospho)-[mRNA] hydrolase activity"/>
    <property type="evidence" value="ECO:0007669"/>
    <property type="project" value="InterPro"/>
</dbReference>
<dbReference type="EMBL" id="KV454444">
    <property type="protein sequence ID" value="ODQ76989.1"/>
    <property type="molecule type" value="Genomic_DNA"/>
</dbReference>
<sequence length="885" mass="97399">MSIQLRNGFENEPIDRILEDLLARFVINCPPEDLSSIERVYFQIEEAHWFYLDFILQVNPKLLSMKMKTFSTEILKKCPLLWKWGDPDVAINTFNNYKRRIPVRGACLFNAACDKVLLVKGTESRSWSFPRGKIGKDETDTECCLREIKEEIGYDASNQMDEESYVERTIQGKNYKIYMLKNIPDDVQFVPEARNEISEIKWFDFKKLVKKCRASPKGFFLVGNMLQQMIQYNKKQKGGFGEEELKRDAERKLKALLGIKGQPEGNVDAGREILNMLTKGSEAPQFQPPQFFQPPAPGGVMVPNFAPNMPFHPFHPGMIMPFPIVPMIPPHPYSATPQLHQQQLHHYSPEAVLVQPNASGQDQTHGQNHGQTHGQAQNQSQNQILNQPQPHAQTNHGRVDTTNSRELLQLLSNRTILQLLSKEPKEAKLNGSDLLSILKGGPLKPKNTLSDSHELLGLLKKVKGLETPAPLERKNSAIQQARKQSVISPPSPPFAPSHASEKFGDDEYSDYEDYEDAEGHISGYENRSFDHFEIDSDYEHYQSDEEEGEVEEDEVEDAPRTPITPGGGKHNYNNNVASNGHGYVTNNGNHAGTSHDHGGGIVNAFQAPHVGISQVQAPKKKFTLLKRGQDISAVDSAAQDATPEATPQGSNPLLELLEKKSQVSHEPAPAVRLPDAETKTSNPLLDLLKRNQSGAPSAHEPTAPTSLLNLLKGGPQANPQANPPNAGNAMAMNNIGLMNSGHTSRNPVDEFIQSHTRIDNSASSGSNITPDVSSTGISAKAPEDPAIMTFKSSGSAPQSSQSEYSNPLLSLLKQSSQGAQPPLQGRPVPISLDALEASLSPSHVPLPDSAFASPQPQHQQFDLRNNASNGHATSLLGLLKGNTGL</sequence>
<dbReference type="Pfam" id="PF05026">
    <property type="entry name" value="DCP2"/>
    <property type="match status" value="1"/>
</dbReference>
<evidence type="ECO:0000313" key="14">
    <source>
        <dbReference type="Proteomes" id="UP000094336"/>
    </source>
</evidence>
<dbReference type="InterPro" id="IPR000086">
    <property type="entry name" value="NUDIX_hydrolase_dom"/>
</dbReference>
<dbReference type="PANTHER" id="PTHR23114">
    <property type="entry name" value="M7GPPPN-MRNA HYDROLASE"/>
    <property type="match status" value="1"/>
</dbReference>
<evidence type="ECO:0000256" key="1">
    <source>
        <dbReference type="ARBA" id="ARBA00001936"/>
    </source>
</evidence>
<reference evidence="14" key="1">
    <citation type="submission" date="2016-05" db="EMBL/GenBank/DDBJ databases">
        <title>Comparative genomics of biotechnologically important yeasts.</title>
        <authorList>
            <consortium name="DOE Joint Genome Institute"/>
            <person name="Riley R."/>
            <person name="Haridas S."/>
            <person name="Wolfe K.H."/>
            <person name="Lopes M.R."/>
            <person name="Hittinger C.T."/>
            <person name="Goker M."/>
            <person name="Salamov A."/>
            <person name="Wisecaver J."/>
            <person name="Long T.M."/>
            <person name="Aerts A.L."/>
            <person name="Barry K."/>
            <person name="Choi C."/>
            <person name="Clum A."/>
            <person name="Coughlan A.Y."/>
            <person name="Deshpande S."/>
            <person name="Douglass A.P."/>
            <person name="Hanson S.J."/>
            <person name="Klenk H.-P."/>
            <person name="Labutti K."/>
            <person name="Lapidus A."/>
            <person name="Lindquist E."/>
            <person name="Lipzen A."/>
            <person name="Meier-Kolthoff J.P."/>
            <person name="Ohm R.A."/>
            <person name="Otillar R.P."/>
            <person name="Pangilinan J."/>
            <person name="Peng Y."/>
            <person name="Rokas A."/>
            <person name="Rosa C.A."/>
            <person name="Scheuner C."/>
            <person name="Sibirny A.A."/>
            <person name="Slot J.C."/>
            <person name="Stielow J.B."/>
            <person name="Sun H."/>
            <person name="Kurtzman C.P."/>
            <person name="Blackwell M."/>
            <person name="Grigoriev I.V."/>
            <person name="Jeffries T.W."/>
        </authorList>
    </citation>
    <scope>NUCLEOTIDE SEQUENCE [LARGE SCALE GENOMIC DNA]</scope>
    <source>
        <strain evidence="14">NRRL Y-12698</strain>
    </source>
</reference>
<dbReference type="PROSITE" id="PS51462">
    <property type="entry name" value="NUDIX"/>
    <property type="match status" value="1"/>
</dbReference>
<accession>A0A1E3QH16</accession>
<dbReference type="Gene3D" id="3.90.79.10">
    <property type="entry name" value="Nucleoside Triphosphate Pyrophosphohydrolase"/>
    <property type="match status" value="1"/>
</dbReference>
<keyword evidence="14" id="KW-1185">Reference proteome</keyword>
<feature type="region of interest" description="Disordered" evidence="11">
    <location>
        <begin position="358"/>
        <end position="379"/>
    </location>
</feature>
<dbReference type="CDD" id="cd03672">
    <property type="entry name" value="NUDIX_Dcp2p_Nudt20"/>
    <property type="match status" value="1"/>
</dbReference>
<feature type="compositionally biased region" description="Polar residues" evidence="11">
    <location>
        <begin position="736"/>
        <end position="746"/>
    </location>
</feature>
<dbReference type="GO" id="GO:0000290">
    <property type="term" value="P:deadenylation-dependent decapping of nuclear-transcribed mRNA"/>
    <property type="evidence" value="ECO:0007669"/>
    <property type="project" value="InterPro"/>
</dbReference>
<evidence type="ECO:0000256" key="6">
    <source>
        <dbReference type="ARBA" id="ARBA00022723"/>
    </source>
</evidence>
<feature type="region of interest" description="Disordered" evidence="11">
    <location>
        <begin position="661"/>
        <end position="680"/>
    </location>
</feature>
<name>A0A1E3QH16_9ASCO</name>
<dbReference type="InterPro" id="IPR007722">
    <property type="entry name" value="DCP2_BoxA"/>
</dbReference>
<comment type="subcellular location">
    <subcellularLocation>
        <location evidence="2">Cytoplasm</location>
        <location evidence="2">P-body</location>
    </subcellularLocation>
</comment>
<dbReference type="Pfam" id="PF00293">
    <property type="entry name" value="NUDIX"/>
    <property type="match status" value="1"/>
</dbReference>
<evidence type="ECO:0000256" key="2">
    <source>
        <dbReference type="ARBA" id="ARBA00004201"/>
    </source>
</evidence>
<dbReference type="SUPFAM" id="SSF55811">
    <property type="entry name" value="Nudix"/>
    <property type="match status" value="1"/>
</dbReference>
<dbReference type="STRING" id="984486.A0A1E3QH16"/>
<dbReference type="PROSITE" id="PS00893">
    <property type="entry name" value="NUDIX_BOX"/>
    <property type="match status" value="1"/>
</dbReference>
<keyword evidence="6" id="KW-0479">Metal-binding</keyword>
<evidence type="ECO:0000256" key="4">
    <source>
        <dbReference type="ARBA" id="ARBA00022490"/>
    </source>
</evidence>
<dbReference type="GO" id="GO:0003723">
    <property type="term" value="F:RNA binding"/>
    <property type="evidence" value="ECO:0007669"/>
    <property type="project" value="UniProtKB-KW"/>
</dbReference>
<evidence type="ECO:0000256" key="5">
    <source>
        <dbReference type="ARBA" id="ARBA00022664"/>
    </source>
</evidence>
<feature type="compositionally biased region" description="Acidic residues" evidence="11">
    <location>
        <begin position="544"/>
        <end position="556"/>
    </location>
</feature>
<dbReference type="GO" id="GO:0000932">
    <property type="term" value="C:P-body"/>
    <property type="evidence" value="ECO:0007669"/>
    <property type="project" value="UniProtKB-SubCell"/>
</dbReference>
<keyword evidence="7" id="KW-0378">Hydrolase</keyword>
<evidence type="ECO:0000259" key="12">
    <source>
        <dbReference type="PROSITE" id="PS51462"/>
    </source>
</evidence>
<feature type="region of interest" description="Disordered" evidence="11">
    <location>
        <begin position="841"/>
        <end position="868"/>
    </location>
</feature>
<dbReference type="InterPro" id="IPR044099">
    <property type="entry name" value="Dcp2_NUDIX"/>
</dbReference>
<dbReference type="InterPro" id="IPR020084">
    <property type="entry name" value="NUDIX_hydrolase_CS"/>
</dbReference>
<comment type="similarity">
    <text evidence="3">Belongs to the Nudix hydrolase family. DCP2 subfamily.</text>
</comment>
<dbReference type="OrthoDB" id="18996at2759"/>
<proteinExistence type="inferred from homology"/>
<dbReference type="GO" id="GO:0000184">
    <property type="term" value="P:nuclear-transcribed mRNA catabolic process, nonsense-mediated decay"/>
    <property type="evidence" value="ECO:0007669"/>
    <property type="project" value="UniProtKB-KW"/>
</dbReference>
<keyword evidence="8" id="KW-0694">RNA-binding</keyword>
<organism evidence="13 14">
    <name type="scientific">Babjeviella inositovora NRRL Y-12698</name>
    <dbReference type="NCBI Taxonomy" id="984486"/>
    <lineage>
        <taxon>Eukaryota</taxon>
        <taxon>Fungi</taxon>
        <taxon>Dikarya</taxon>
        <taxon>Ascomycota</taxon>
        <taxon>Saccharomycotina</taxon>
        <taxon>Pichiomycetes</taxon>
        <taxon>Serinales incertae sedis</taxon>
        <taxon>Babjeviella</taxon>
    </lineage>
</organism>
<feature type="region of interest" description="Disordered" evidence="11">
    <location>
        <begin position="540"/>
        <end position="570"/>
    </location>
</feature>
<gene>
    <name evidence="13" type="ORF">BABINDRAFT_163892</name>
</gene>